<organism evidence="2 3">
    <name type="scientific">Rhodocollybia butyracea</name>
    <dbReference type="NCBI Taxonomy" id="206335"/>
    <lineage>
        <taxon>Eukaryota</taxon>
        <taxon>Fungi</taxon>
        <taxon>Dikarya</taxon>
        <taxon>Basidiomycota</taxon>
        <taxon>Agaricomycotina</taxon>
        <taxon>Agaricomycetes</taxon>
        <taxon>Agaricomycetidae</taxon>
        <taxon>Agaricales</taxon>
        <taxon>Marasmiineae</taxon>
        <taxon>Omphalotaceae</taxon>
        <taxon>Rhodocollybia</taxon>
    </lineage>
</organism>
<evidence type="ECO:0000313" key="3">
    <source>
        <dbReference type="Proteomes" id="UP000772434"/>
    </source>
</evidence>
<reference evidence="2" key="1">
    <citation type="submission" date="2020-11" db="EMBL/GenBank/DDBJ databases">
        <authorList>
            <consortium name="DOE Joint Genome Institute"/>
            <person name="Ahrendt S."/>
            <person name="Riley R."/>
            <person name="Andreopoulos W."/>
            <person name="Labutti K."/>
            <person name="Pangilinan J."/>
            <person name="Ruiz-Duenas F.J."/>
            <person name="Barrasa J.M."/>
            <person name="Sanchez-Garcia M."/>
            <person name="Camarero S."/>
            <person name="Miyauchi S."/>
            <person name="Serrano A."/>
            <person name="Linde D."/>
            <person name="Babiker R."/>
            <person name="Drula E."/>
            <person name="Ayuso-Fernandez I."/>
            <person name="Pacheco R."/>
            <person name="Padilla G."/>
            <person name="Ferreira P."/>
            <person name="Barriuso J."/>
            <person name="Kellner H."/>
            <person name="Castanera R."/>
            <person name="Alfaro M."/>
            <person name="Ramirez L."/>
            <person name="Pisabarro A.G."/>
            <person name="Kuo A."/>
            <person name="Tritt A."/>
            <person name="Lipzen A."/>
            <person name="He G."/>
            <person name="Yan M."/>
            <person name="Ng V."/>
            <person name="Cullen D."/>
            <person name="Martin F."/>
            <person name="Rosso M.-N."/>
            <person name="Henrissat B."/>
            <person name="Hibbett D."/>
            <person name="Martinez A.T."/>
            <person name="Grigoriev I.V."/>
        </authorList>
    </citation>
    <scope>NUCLEOTIDE SEQUENCE</scope>
    <source>
        <strain evidence="2">AH 40177</strain>
    </source>
</reference>
<sequence length="546" mass="61286">MDPSVMGAFTDNHDIAADLFRMGIPLWFLRSYREGLESMIEKVVLPLEFTANKTLPICGTNFLLDVSDPETPHPVIYTGFPGGFACYLLGSFNMSPVAISNALSVTVSSSSQHRSNSHNPGRQTNPPPNPLDVLDVKGSERVSVAPPQQKLRTTGPSVINLANFPPPLDWWGKALDCLSEFYRCTGQSRLDHPVPHPVVFLTPQDQIKFPMMLMWLCIGPIFLWRLSLPQAPVFKNKDWCALLEAAHGSTGPSPRWTKMLAKLKDLLKQYHSTGIIIDNNHLPSLAATWNSCTVTLDAKDAFEPQLVKEVMWELYELRFRLELITLDRYLVPEPQGSGDGIHLECQLWLAHEAKVSLCWAGITCRPSYLEPGFSSLLSQEHRVPYIQAFYDVVRAWPGPKPDILQKAFPSDHSTSLVLEVEEALANYYIRVFVKVFHCPPTIPHIVIMQSPNYFVELPFHDEVQFFEPSLGSCIGHFICLHVQAAIKLDDPNAQLAFWQSRLDSPSMPSTVLGQVARIAVNRLVFGNAKYSEDDTDYSDMPELNFA</sequence>
<dbReference type="EMBL" id="JADNRY010000707">
    <property type="protein sequence ID" value="KAF9029389.1"/>
    <property type="molecule type" value="Genomic_DNA"/>
</dbReference>
<dbReference type="Proteomes" id="UP000772434">
    <property type="component" value="Unassembled WGS sequence"/>
</dbReference>
<dbReference type="OrthoDB" id="2991415at2759"/>
<protein>
    <submittedName>
        <fullName evidence="2">Uncharacterized protein</fullName>
    </submittedName>
</protein>
<evidence type="ECO:0000313" key="2">
    <source>
        <dbReference type="EMBL" id="KAF9029389.1"/>
    </source>
</evidence>
<keyword evidence="3" id="KW-1185">Reference proteome</keyword>
<name>A0A9P5P483_9AGAR</name>
<comment type="caution">
    <text evidence="2">The sequence shown here is derived from an EMBL/GenBank/DDBJ whole genome shotgun (WGS) entry which is preliminary data.</text>
</comment>
<dbReference type="AlphaFoldDB" id="A0A9P5P483"/>
<gene>
    <name evidence="2" type="ORF">BDP27DRAFT_1534775</name>
</gene>
<feature type="compositionally biased region" description="Low complexity" evidence="1">
    <location>
        <begin position="109"/>
        <end position="119"/>
    </location>
</feature>
<evidence type="ECO:0000256" key="1">
    <source>
        <dbReference type="SAM" id="MobiDB-lite"/>
    </source>
</evidence>
<proteinExistence type="predicted"/>
<feature type="region of interest" description="Disordered" evidence="1">
    <location>
        <begin position="109"/>
        <end position="132"/>
    </location>
</feature>
<accession>A0A9P5P483</accession>